<dbReference type="OrthoDB" id="9810297at2"/>
<protein>
    <recommendedName>
        <fullName evidence="4">16S rRNA (cytosine(967)-C(5))-methyltransferase</fullName>
        <ecNumber evidence="4">2.1.1.176</ecNumber>
    </recommendedName>
    <alternativeName>
        <fullName evidence="11">16S rRNA m5C967 methyltransferase</fullName>
    </alternativeName>
    <alternativeName>
        <fullName evidence="12">rRNA (cytosine-C(5)-)-methyltransferase RsmB</fullName>
    </alternativeName>
</protein>
<dbReference type="NCBIfam" id="TIGR00563">
    <property type="entry name" value="rsmB"/>
    <property type="match status" value="1"/>
</dbReference>
<dbReference type="RefSeq" id="WP_127016296.1">
    <property type="nucleotide sequence ID" value="NZ_CP016379.1"/>
</dbReference>
<evidence type="ECO:0000256" key="5">
    <source>
        <dbReference type="ARBA" id="ARBA00022490"/>
    </source>
</evidence>
<keyword evidence="9 14" id="KW-0949">S-adenosyl-L-methionine</keyword>
<dbReference type="AlphaFoldDB" id="A0A3Q9HQ65"/>
<evidence type="ECO:0000256" key="9">
    <source>
        <dbReference type="ARBA" id="ARBA00022691"/>
    </source>
</evidence>
<dbReference type="GO" id="GO:0006355">
    <property type="term" value="P:regulation of DNA-templated transcription"/>
    <property type="evidence" value="ECO:0007669"/>
    <property type="project" value="InterPro"/>
</dbReference>
<reference evidence="16 17" key="1">
    <citation type="submission" date="2016-07" db="EMBL/GenBank/DDBJ databases">
        <title>Genome and transcriptome analysis of iron-reducing fermentative bacteria Anoxybacter fermentans.</title>
        <authorList>
            <person name="Zeng X."/>
            <person name="Shao Z."/>
        </authorList>
    </citation>
    <scope>NUCLEOTIDE SEQUENCE [LARGE SCALE GENOMIC DNA]</scope>
    <source>
        <strain evidence="16 17">DY22613</strain>
    </source>
</reference>
<keyword evidence="5" id="KW-0963">Cytoplasm</keyword>
<evidence type="ECO:0000256" key="10">
    <source>
        <dbReference type="ARBA" id="ARBA00022884"/>
    </source>
</evidence>
<dbReference type="InterPro" id="IPR006027">
    <property type="entry name" value="NusB_RsmB_TIM44"/>
</dbReference>
<gene>
    <name evidence="16" type="ORF">BBF96_05870</name>
</gene>
<dbReference type="InterPro" id="IPR029063">
    <property type="entry name" value="SAM-dependent_MTases_sf"/>
</dbReference>
<dbReference type="InterPro" id="IPR001678">
    <property type="entry name" value="MeTrfase_RsmB-F_NOP2_dom"/>
</dbReference>
<dbReference type="FunFam" id="3.40.50.150:FF:000257">
    <property type="entry name" value="16S rRNA methyltransferase"/>
    <property type="match status" value="1"/>
</dbReference>
<name>A0A3Q9HQ65_9FIRM</name>
<dbReference type="PRINTS" id="PR02008">
    <property type="entry name" value="RCMTFAMILY"/>
</dbReference>
<dbReference type="SUPFAM" id="SSF53335">
    <property type="entry name" value="S-adenosyl-L-methionine-dependent methyltransferases"/>
    <property type="match status" value="1"/>
</dbReference>
<dbReference type="Proteomes" id="UP000267250">
    <property type="component" value="Chromosome"/>
</dbReference>
<dbReference type="InterPro" id="IPR054728">
    <property type="entry name" value="RsmB-like_ferredoxin"/>
</dbReference>
<dbReference type="Gene3D" id="3.40.50.150">
    <property type="entry name" value="Vaccinia Virus protein VP39"/>
    <property type="match status" value="1"/>
</dbReference>
<evidence type="ECO:0000256" key="6">
    <source>
        <dbReference type="ARBA" id="ARBA00022552"/>
    </source>
</evidence>
<evidence type="ECO:0000313" key="16">
    <source>
        <dbReference type="EMBL" id="AZR72962.1"/>
    </source>
</evidence>
<keyword evidence="10 14" id="KW-0694">RNA-binding</keyword>
<evidence type="ECO:0000256" key="13">
    <source>
        <dbReference type="ARBA" id="ARBA00047283"/>
    </source>
</evidence>
<dbReference type="KEGG" id="aft:BBF96_05870"/>
<dbReference type="Pfam" id="PF01189">
    <property type="entry name" value="Methyltr_RsmB-F"/>
    <property type="match status" value="1"/>
</dbReference>
<comment type="catalytic activity">
    <reaction evidence="13">
        <text>cytidine(967) in 16S rRNA + S-adenosyl-L-methionine = 5-methylcytidine(967) in 16S rRNA + S-adenosyl-L-homocysteine + H(+)</text>
        <dbReference type="Rhea" id="RHEA:42748"/>
        <dbReference type="Rhea" id="RHEA-COMP:10219"/>
        <dbReference type="Rhea" id="RHEA-COMP:10220"/>
        <dbReference type="ChEBI" id="CHEBI:15378"/>
        <dbReference type="ChEBI" id="CHEBI:57856"/>
        <dbReference type="ChEBI" id="CHEBI:59789"/>
        <dbReference type="ChEBI" id="CHEBI:74483"/>
        <dbReference type="ChEBI" id="CHEBI:82748"/>
        <dbReference type="EC" id="2.1.1.176"/>
    </reaction>
</comment>
<keyword evidence="6" id="KW-0698">rRNA processing</keyword>
<proteinExistence type="inferred from homology"/>
<comment type="subcellular location">
    <subcellularLocation>
        <location evidence="2">Cytoplasm</location>
    </subcellularLocation>
</comment>
<dbReference type="InterPro" id="IPR049560">
    <property type="entry name" value="MeTrfase_RsmB-F_NOP2_cat"/>
</dbReference>
<dbReference type="GO" id="GO:0008649">
    <property type="term" value="F:rRNA methyltransferase activity"/>
    <property type="evidence" value="ECO:0007669"/>
    <property type="project" value="InterPro"/>
</dbReference>
<keyword evidence="7 14" id="KW-0489">Methyltransferase</keyword>
<dbReference type="Pfam" id="PF01029">
    <property type="entry name" value="NusB"/>
    <property type="match status" value="1"/>
</dbReference>
<dbReference type="InterPro" id="IPR023267">
    <property type="entry name" value="RCMT"/>
</dbReference>
<evidence type="ECO:0000256" key="14">
    <source>
        <dbReference type="PROSITE-ProRule" id="PRU01023"/>
    </source>
</evidence>
<evidence type="ECO:0000259" key="15">
    <source>
        <dbReference type="PROSITE" id="PS51686"/>
    </source>
</evidence>
<dbReference type="Gene3D" id="1.10.940.10">
    <property type="entry name" value="NusB-like"/>
    <property type="match status" value="1"/>
</dbReference>
<dbReference type="NCBIfam" id="NF011494">
    <property type="entry name" value="PRK14902.1"/>
    <property type="match status" value="1"/>
</dbReference>
<keyword evidence="8 14" id="KW-0808">Transferase</keyword>
<dbReference type="EC" id="2.1.1.176" evidence="4"/>
<feature type="active site" description="Nucleophile" evidence="14">
    <location>
        <position position="383"/>
    </location>
</feature>
<dbReference type="Pfam" id="PF22458">
    <property type="entry name" value="RsmF-B_ferredox"/>
    <property type="match status" value="1"/>
</dbReference>
<evidence type="ECO:0000256" key="11">
    <source>
        <dbReference type="ARBA" id="ARBA00030399"/>
    </source>
</evidence>
<keyword evidence="17" id="KW-1185">Reference proteome</keyword>
<evidence type="ECO:0000256" key="8">
    <source>
        <dbReference type="ARBA" id="ARBA00022679"/>
    </source>
</evidence>
<dbReference type="PANTHER" id="PTHR22807:SF53">
    <property type="entry name" value="RIBOSOMAL RNA SMALL SUBUNIT METHYLTRANSFERASE B-RELATED"/>
    <property type="match status" value="1"/>
</dbReference>
<evidence type="ECO:0000313" key="17">
    <source>
        <dbReference type="Proteomes" id="UP000267250"/>
    </source>
</evidence>
<evidence type="ECO:0000256" key="4">
    <source>
        <dbReference type="ARBA" id="ARBA00012140"/>
    </source>
</evidence>
<evidence type="ECO:0000256" key="12">
    <source>
        <dbReference type="ARBA" id="ARBA00031088"/>
    </source>
</evidence>
<feature type="binding site" evidence="14">
    <location>
        <position position="313"/>
    </location>
    <ligand>
        <name>S-adenosyl-L-methionine</name>
        <dbReference type="ChEBI" id="CHEBI:59789"/>
    </ligand>
</feature>
<accession>A0A3Q9HQ65</accession>
<dbReference type="PROSITE" id="PS01153">
    <property type="entry name" value="NOL1_NOP2_SUN"/>
    <property type="match status" value="1"/>
</dbReference>
<evidence type="ECO:0000256" key="7">
    <source>
        <dbReference type="ARBA" id="ARBA00022603"/>
    </source>
</evidence>
<organism evidence="16 17">
    <name type="scientific">Anoxybacter fermentans</name>
    <dbReference type="NCBI Taxonomy" id="1323375"/>
    <lineage>
        <taxon>Bacteria</taxon>
        <taxon>Bacillati</taxon>
        <taxon>Bacillota</taxon>
        <taxon>Clostridia</taxon>
        <taxon>Halanaerobiales</taxon>
        <taxon>Anoxybacter</taxon>
    </lineage>
</organism>
<dbReference type="InterPro" id="IPR018314">
    <property type="entry name" value="RsmB/NOL1/NOP2-like_CS"/>
</dbReference>
<dbReference type="GO" id="GO:0003723">
    <property type="term" value="F:RNA binding"/>
    <property type="evidence" value="ECO:0007669"/>
    <property type="project" value="UniProtKB-UniRule"/>
</dbReference>
<comment type="similarity">
    <text evidence="3 14">Belongs to the class I-like SAM-binding methyltransferase superfamily. RsmB/NOP family.</text>
</comment>
<dbReference type="EMBL" id="CP016379">
    <property type="protein sequence ID" value="AZR72962.1"/>
    <property type="molecule type" value="Genomic_DNA"/>
</dbReference>
<feature type="binding site" evidence="14">
    <location>
        <begin position="262"/>
        <end position="268"/>
    </location>
    <ligand>
        <name>S-adenosyl-L-methionine</name>
        <dbReference type="ChEBI" id="CHEBI:59789"/>
    </ligand>
</feature>
<dbReference type="GO" id="GO:0005737">
    <property type="term" value="C:cytoplasm"/>
    <property type="evidence" value="ECO:0007669"/>
    <property type="project" value="UniProtKB-SubCell"/>
</dbReference>
<dbReference type="PROSITE" id="PS51686">
    <property type="entry name" value="SAM_MT_RSMB_NOP"/>
    <property type="match status" value="1"/>
</dbReference>
<dbReference type="CDD" id="cd02440">
    <property type="entry name" value="AdoMet_MTases"/>
    <property type="match status" value="1"/>
</dbReference>
<evidence type="ECO:0000256" key="1">
    <source>
        <dbReference type="ARBA" id="ARBA00002724"/>
    </source>
</evidence>
<dbReference type="InterPro" id="IPR004573">
    <property type="entry name" value="rRNA_ssu_MeTfrase_B"/>
</dbReference>
<evidence type="ECO:0000256" key="2">
    <source>
        <dbReference type="ARBA" id="ARBA00004496"/>
    </source>
</evidence>
<dbReference type="FunFam" id="1.10.940.10:FF:000006">
    <property type="entry name" value="16S rRNA (Cytosine(967)-C(5))-methyltransferase RsmB"/>
    <property type="match status" value="1"/>
</dbReference>
<dbReference type="PANTHER" id="PTHR22807">
    <property type="entry name" value="NOP2 YEAST -RELATED NOL1/NOP2/FMU SUN DOMAIN-CONTAINING"/>
    <property type="match status" value="1"/>
</dbReference>
<dbReference type="SUPFAM" id="SSF48013">
    <property type="entry name" value="NusB-like"/>
    <property type="match status" value="1"/>
</dbReference>
<comment type="function">
    <text evidence="1">Specifically methylates the cytosine at position 967 (m5C967) of 16S rRNA.</text>
</comment>
<sequence length="446" mass="50825">MDKARVIAYKVLTQIDSEEVYSNLSLNREINRANLEFRDRRLATELVYGVLRMRGHLDYIINQFSKHPVKNLDPGVRNLLRLGVYQIKFLDKIPVRAAVHTTVELAKRDFHMGIAKFINGVLRNIDRKIDQVSFPDQIKDPVGYISTFYSHPEWLVKKWVKRYGVKETIELCKANNRVPELTIRANTLKIDPATLANNLAEKYGYEVSLLPYPAEGILLENATGFTQLKEFYEGEFTVQGQASMLVAHALQLKPGMKVADLCAAPGGKTTHMAALMRNEGEILAIDIYSHKIDLIEANCKRLGVTNVKTLCADTTTLELKEEQFDRILLDAPCSGLGLLAQKPEIRWMKTEKEIKELARLQKILLKKGLSWLKPGGIMVYSTCTITEEENQKVLEEALKMDSVELIDLRYLLPEEEKELFSTPYLEFLPHVTETEGFFIAAIRKLN</sequence>
<feature type="domain" description="SAM-dependent MTase RsmB/NOP-type" evidence="15">
    <location>
        <begin position="171"/>
        <end position="445"/>
    </location>
</feature>
<feature type="binding site" evidence="14">
    <location>
        <position position="330"/>
    </location>
    <ligand>
        <name>S-adenosyl-L-methionine</name>
        <dbReference type="ChEBI" id="CHEBI:59789"/>
    </ligand>
</feature>
<evidence type="ECO:0000256" key="3">
    <source>
        <dbReference type="ARBA" id="ARBA00007494"/>
    </source>
</evidence>
<dbReference type="InterPro" id="IPR035926">
    <property type="entry name" value="NusB-like_sf"/>
</dbReference>
<feature type="binding site" evidence="14">
    <location>
        <position position="286"/>
    </location>
    <ligand>
        <name>S-adenosyl-L-methionine</name>
        <dbReference type="ChEBI" id="CHEBI:59789"/>
    </ligand>
</feature>
<dbReference type="Gene3D" id="3.30.70.1170">
    <property type="entry name" value="Sun protein, domain 3"/>
    <property type="match status" value="1"/>
</dbReference>